<dbReference type="EMBL" id="CP021106">
    <property type="protein sequence ID" value="ARO88042.1"/>
    <property type="molecule type" value="Genomic_DNA"/>
</dbReference>
<organism evidence="2 3">
    <name type="scientific">Nitrosospira lacus</name>
    <dbReference type="NCBI Taxonomy" id="1288494"/>
    <lineage>
        <taxon>Bacteria</taxon>
        <taxon>Pseudomonadati</taxon>
        <taxon>Pseudomonadota</taxon>
        <taxon>Betaproteobacteria</taxon>
        <taxon>Nitrosomonadales</taxon>
        <taxon>Nitrosomonadaceae</taxon>
        <taxon>Nitrosospira</taxon>
    </lineage>
</organism>
<evidence type="ECO:0000259" key="1">
    <source>
        <dbReference type="Pfam" id="PF02120"/>
    </source>
</evidence>
<reference evidence="2 3" key="1">
    <citation type="journal article" date="2015" name="Int. J. Syst. Evol. Microbiol.">
        <title>Nitrosospira lacus sp. nov., a psychrotolerant, ammonia-oxidizing bacterium from sandy lake sediment.</title>
        <authorList>
            <person name="Urakawa H."/>
            <person name="Garcia J.C."/>
            <person name="Nielsen J.L."/>
            <person name="Le V.Q."/>
            <person name="Kozlowski J.A."/>
            <person name="Stein L.Y."/>
            <person name="Lim C.K."/>
            <person name="Pommerening-Roser A."/>
            <person name="Martens-Habbena W."/>
            <person name="Stahl D.A."/>
            <person name="Klotz M.G."/>
        </authorList>
    </citation>
    <scope>NUCLEOTIDE SEQUENCE [LARGE SCALE GENOMIC DNA]</scope>
    <source>
        <strain evidence="2 3">APG3</strain>
    </source>
</reference>
<dbReference type="Gene3D" id="3.30.750.140">
    <property type="match status" value="1"/>
</dbReference>
<dbReference type="eggNOG" id="COG3144">
    <property type="taxonomic scope" value="Bacteria"/>
</dbReference>
<proteinExistence type="predicted"/>
<gene>
    <name evidence="2" type="ORF">EBAPG3_009810</name>
</gene>
<dbReference type="InterPro" id="IPR021136">
    <property type="entry name" value="Flagellar_hook_control-like_C"/>
</dbReference>
<sequence length="405" mass="43035">MREWSGVYAGRTIRSRAAHNKPDAAATCRTTCPGHIDMFAFNALNALTRISPGLALARRQSGDVQLLAGLEPGQRLRATVQSNLANGEFMVALDARNSGSAGSGQTLHMRLPAGVRSGDVLNLIFVSREPQPTFTLTSDASPAGVFSRLSEAGRLIDSLLRHPVFPSGSATLSSAASFQFPLLATPPTNGADLARSLESALGRSGLFYESHLAQWVAGTRSLAELLLEPQARLSGQPIRFFANAESNAGVTVPNNTTDATKALASEVLDPVHPSAMGLVRQQLEAFEMRHFSWQGVAWPGQTITWEAFEEGPQEQKEEREGLDQSAATWQTCLRLTLPNLGPVTASLRLNARGTGEMSGAEVRLTAAEPMTAAALRAGAVPLAKGLEAVGIKLTSMGVDLDEEEA</sequence>
<protein>
    <recommendedName>
        <fullName evidence="1">Flagellar hook-length control protein-like C-terminal domain-containing protein</fullName>
    </recommendedName>
</protein>
<dbReference type="Pfam" id="PF02120">
    <property type="entry name" value="Flg_hook"/>
    <property type="match status" value="1"/>
</dbReference>
<dbReference type="AlphaFoldDB" id="A0A1W6SQI4"/>
<keyword evidence="3" id="KW-1185">Reference proteome</keyword>
<evidence type="ECO:0000313" key="3">
    <source>
        <dbReference type="Proteomes" id="UP000012179"/>
    </source>
</evidence>
<dbReference type="KEGG" id="nlc:EBAPG3_009810"/>
<accession>A0A1W6SQI4</accession>
<feature type="domain" description="Flagellar hook-length control protein-like C-terminal" evidence="1">
    <location>
        <begin position="319"/>
        <end position="403"/>
    </location>
</feature>
<evidence type="ECO:0000313" key="2">
    <source>
        <dbReference type="EMBL" id="ARO88042.1"/>
    </source>
</evidence>
<name>A0A1W6SQI4_9PROT</name>
<dbReference type="InterPro" id="IPR038610">
    <property type="entry name" value="FliK-like_C_sf"/>
</dbReference>
<dbReference type="Proteomes" id="UP000012179">
    <property type="component" value="Chromosome"/>
</dbReference>